<evidence type="ECO:0000313" key="1">
    <source>
        <dbReference type="EMBL" id="KAF4705907.1"/>
    </source>
</evidence>
<reference evidence="1 2" key="1">
    <citation type="submission" date="2020-04" db="EMBL/GenBank/DDBJ databases">
        <title>Perkinsus olseni comparative genomics.</title>
        <authorList>
            <person name="Bogema D.R."/>
        </authorList>
    </citation>
    <scope>NUCLEOTIDE SEQUENCE [LARGE SCALE GENOMIC DNA]</scope>
    <source>
        <strain evidence="1 2">ATCC PRA-207</strain>
    </source>
</reference>
<dbReference type="AlphaFoldDB" id="A0A7J6QCF9"/>
<name>A0A7J6QCF9_PEROL</name>
<dbReference type="Proteomes" id="UP000553632">
    <property type="component" value="Unassembled WGS sequence"/>
</dbReference>
<comment type="caution">
    <text evidence="1">The sequence shown here is derived from an EMBL/GenBank/DDBJ whole genome shotgun (WGS) entry which is preliminary data.</text>
</comment>
<sequence length="111" mass="12040">MYGIKSRMLSVGGAQNVPKVCEDLLGAPYVCEAERECFGDGQEVDWTPPGRMMRGATASQDIIQYFDIADSATPRAPRLIRSSITNMTGASFNCSSSNFQATATRLGERPL</sequence>
<dbReference type="EMBL" id="JABANO010033969">
    <property type="protein sequence ID" value="KAF4705907.1"/>
    <property type="molecule type" value="Genomic_DNA"/>
</dbReference>
<keyword evidence="2" id="KW-1185">Reference proteome</keyword>
<dbReference type="InterPro" id="IPR046628">
    <property type="entry name" value="DUF6740"/>
</dbReference>
<evidence type="ECO:0000313" key="2">
    <source>
        <dbReference type="Proteomes" id="UP000553632"/>
    </source>
</evidence>
<dbReference type="Pfam" id="PF20525">
    <property type="entry name" value="DUF6740"/>
    <property type="match status" value="1"/>
</dbReference>
<accession>A0A7J6QCF9</accession>
<protein>
    <submittedName>
        <fullName evidence="1">Uncharacterized protein</fullName>
    </submittedName>
</protein>
<organism evidence="1 2">
    <name type="scientific">Perkinsus olseni</name>
    <name type="common">Perkinsus atlanticus</name>
    <dbReference type="NCBI Taxonomy" id="32597"/>
    <lineage>
        <taxon>Eukaryota</taxon>
        <taxon>Sar</taxon>
        <taxon>Alveolata</taxon>
        <taxon>Perkinsozoa</taxon>
        <taxon>Perkinsea</taxon>
        <taxon>Perkinsida</taxon>
        <taxon>Perkinsidae</taxon>
        <taxon>Perkinsus</taxon>
    </lineage>
</organism>
<proteinExistence type="predicted"/>
<gene>
    <name evidence="1" type="ORF">FOZ63_012993</name>
</gene>